<dbReference type="PIRSF" id="PIRSF005572">
    <property type="entry name" value="NifS"/>
    <property type="match status" value="1"/>
</dbReference>
<dbReference type="Pfam" id="PF00266">
    <property type="entry name" value="Aminotran_5"/>
    <property type="match status" value="1"/>
</dbReference>
<evidence type="ECO:0000256" key="6">
    <source>
        <dbReference type="ARBA" id="ARBA00023004"/>
    </source>
</evidence>
<dbReference type="Gene3D" id="3.90.1150.10">
    <property type="entry name" value="Aspartate Aminotransferase, domain 1"/>
    <property type="match status" value="1"/>
</dbReference>
<organism evidence="9">
    <name type="scientific">freshwater metagenome</name>
    <dbReference type="NCBI Taxonomy" id="449393"/>
    <lineage>
        <taxon>unclassified sequences</taxon>
        <taxon>metagenomes</taxon>
        <taxon>ecological metagenomes</taxon>
    </lineage>
</organism>
<reference evidence="9" key="1">
    <citation type="submission" date="2020-05" db="EMBL/GenBank/DDBJ databases">
        <authorList>
            <person name="Chiriac C."/>
            <person name="Salcher M."/>
            <person name="Ghai R."/>
            <person name="Kavagutti S V."/>
        </authorList>
    </citation>
    <scope>NUCLEOTIDE SEQUENCE</scope>
</reference>
<evidence type="ECO:0000259" key="8">
    <source>
        <dbReference type="Pfam" id="PF00266"/>
    </source>
</evidence>
<evidence type="ECO:0000256" key="4">
    <source>
        <dbReference type="ARBA" id="ARBA00022723"/>
    </source>
</evidence>
<dbReference type="AlphaFoldDB" id="A0A6J7JKS4"/>
<keyword evidence="3" id="KW-0808">Transferase</keyword>
<sequence length="374" mass="38366">MQDFPPSPDGYLDAVGGQPVLDSARSAGAIAQSQAWADPTRLHHAGRKAGILLDAARTSIAASLSSVSDDPISAEEVHFAPSTAIAARAAVHGHRGGLVAGRVETAMLLDLADEHPGSVLVDVDEFGCVDARAFAAALIGTRGALGCLQAANAEVGTTQPVSVIADRATRGGSAGLLVDAGQLIGRAPLPRGWTALIASARDWSGPAGVAILVVRRRARWQAPDQGGRGWIGGFPDIPAAVAAASALEYVLPRASAEADRAHGLIDRIRAAASRVPDVEVLGNPVDRLPHILTFSVLYSSGEAIVTEFDRRGFAVASGSACVAESQRPSHVLAAMGAFTGGNVRVSLPFGCTEATVDAFISELPLVAAHVRGDS</sequence>
<dbReference type="GO" id="GO:0016740">
    <property type="term" value="F:transferase activity"/>
    <property type="evidence" value="ECO:0007669"/>
    <property type="project" value="UniProtKB-KW"/>
</dbReference>
<comment type="cofactor">
    <cofactor evidence="1">
        <name>pyridoxal 5'-phosphate</name>
        <dbReference type="ChEBI" id="CHEBI:597326"/>
    </cofactor>
</comment>
<accession>A0A6J7JKS4</accession>
<keyword evidence="4" id="KW-0479">Metal-binding</keyword>
<dbReference type="InterPro" id="IPR015421">
    <property type="entry name" value="PyrdxlP-dep_Trfase_major"/>
</dbReference>
<dbReference type="PANTHER" id="PTHR11601:SF34">
    <property type="entry name" value="CYSTEINE DESULFURASE"/>
    <property type="match status" value="1"/>
</dbReference>
<dbReference type="PANTHER" id="PTHR11601">
    <property type="entry name" value="CYSTEINE DESULFURYLASE FAMILY MEMBER"/>
    <property type="match status" value="1"/>
</dbReference>
<evidence type="ECO:0000256" key="7">
    <source>
        <dbReference type="ARBA" id="ARBA00023014"/>
    </source>
</evidence>
<dbReference type="InterPro" id="IPR015424">
    <property type="entry name" value="PyrdxlP-dep_Trfase"/>
</dbReference>
<dbReference type="GO" id="GO:0046872">
    <property type="term" value="F:metal ion binding"/>
    <property type="evidence" value="ECO:0007669"/>
    <property type="project" value="UniProtKB-KW"/>
</dbReference>
<dbReference type="InterPro" id="IPR000192">
    <property type="entry name" value="Aminotrans_V_dom"/>
</dbReference>
<dbReference type="SUPFAM" id="SSF53383">
    <property type="entry name" value="PLP-dependent transferases"/>
    <property type="match status" value="1"/>
</dbReference>
<keyword evidence="7" id="KW-0411">Iron-sulfur</keyword>
<evidence type="ECO:0000256" key="5">
    <source>
        <dbReference type="ARBA" id="ARBA00022898"/>
    </source>
</evidence>
<name>A0A6J7JKS4_9ZZZZ</name>
<evidence type="ECO:0000256" key="2">
    <source>
        <dbReference type="ARBA" id="ARBA00006490"/>
    </source>
</evidence>
<keyword evidence="6" id="KW-0408">Iron</keyword>
<proteinExistence type="inferred from homology"/>
<feature type="domain" description="Aminotransferase class V" evidence="8">
    <location>
        <begin position="121"/>
        <end position="359"/>
    </location>
</feature>
<evidence type="ECO:0000256" key="3">
    <source>
        <dbReference type="ARBA" id="ARBA00022679"/>
    </source>
</evidence>
<dbReference type="EMBL" id="CAFBNE010000026">
    <property type="protein sequence ID" value="CAB4943497.1"/>
    <property type="molecule type" value="Genomic_DNA"/>
</dbReference>
<dbReference type="GO" id="GO:0051536">
    <property type="term" value="F:iron-sulfur cluster binding"/>
    <property type="evidence" value="ECO:0007669"/>
    <property type="project" value="UniProtKB-KW"/>
</dbReference>
<dbReference type="InterPro" id="IPR015422">
    <property type="entry name" value="PyrdxlP-dep_Trfase_small"/>
</dbReference>
<evidence type="ECO:0000313" key="9">
    <source>
        <dbReference type="EMBL" id="CAB4943497.1"/>
    </source>
</evidence>
<dbReference type="InterPro" id="IPR016454">
    <property type="entry name" value="Cysteine_dSase"/>
</dbReference>
<keyword evidence="5" id="KW-0663">Pyridoxal phosphate</keyword>
<dbReference type="Gene3D" id="3.40.640.10">
    <property type="entry name" value="Type I PLP-dependent aspartate aminotransferase-like (Major domain)"/>
    <property type="match status" value="1"/>
</dbReference>
<protein>
    <submittedName>
        <fullName evidence="9">Unannotated protein</fullName>
    </submittedName>
</protein>
<gene>
    <name evidence="9" type="ORF">UFOPK3772_01079</name>
</gene>
<comment type="similarity">
    <text evidence="2">Belongs to the class-V pyridoxal-phosphate-dependent aminotransferase family. NifS/IscS subfamily.</text>
</comment>
<evidence type="ECO:0000256" key="1">
    <source>
        <dbReference type="ARBA" id="ARBA00001933"/>
    </source>
</evidence>